<dbReference type="KEGG" id="hfl:PUV54_04260"/>
<proteinExistence type="predicted"/>
<dbReference type="RefSeq" id="WP_274494327.1">
    <property type="nucleotide sequence ID" value="NZ_CP118166.1"/>
</dbReference>
<keyword evidence="1" id="KW-0175">Coiled coil</keyword>
<evidence type="ECO:0008006" key="4">
    <source>
        <dbReference type="Google" id="ProtNLM"/>
    </source>
</evidence>
<gene>
    <name evidence="2" type="ORF">PUV54_04260</name>
</gene>
<protein>
    <recommendedName>
        <fullName evidence="4">DUF4164 family protein</fullName>
    </recommendedName>
</protein>
<evidence type="ECO:0000313" key="2">
    <source>
        <dbReference type="EMBL" id="WDI32406.1"/>
    </source>
</evidence>
<name>A0AAE9ZJS8_9PROT</name>
<dbReference type="AlphaFoldDB" id="A0AAE9ZJS8"/>
<keyword evidence="3" id="KW-1185">Reference proteome</keyword>
<dbReference type="EMBL" id="CP118166">
    <property type="protein sequence ID" value="WDI32406.1"/>
    <property type="molecule type" value="Genomic_DNA"/>
</dbReference>
<evidence type="ECO:0000313" key="3">
    <source>
        <dbReference type="Proteomes" id="UP001214043"/>
    </source>
</evidence>
<reference evidence="2" key="1">
    <citation type="submission" date="2023-02" db="EMBL/GenBank/DDBJ databases">
        <title>Genome sequence of Hyphococcus flavus.</title>
        <authorList>
            <person name="Rong J.-C."/>
            <person name="Zhao Q."/>
            <person name="Yi M."/>
            <person name="Wu J.-Y."/>
        </authorList>
    </citation>
    <scope>NUCLEOTIDE SEQUENCE</scope>
    <source>
        <strain evidence="2">MCCC 1K03223</strain>
    </source>
</reference>
<feature type="coiled-coil region" evidence="1">
    <location>
        <begin position="1"/>
        <end position="49"/>
    </location>
</feature>
<accession>A0AAE9ZJS8</accession>
<evidence type="ECO:0000256" key="1">
    <source>
        <dbReference type="SAM" id="Coils"/>
    </source>
</evidence>
<dbReference type="Proteomes" id="UP001214043">
    <property type="component" value="Chromosome"/>
</dbReference>
<sequence>MTLLEKSVRNLAEALETLESKLDDKLEDLSASQDAIDAAKRQAVAARKQTDHASRGVAAAISDIKAMLADDEDRKRGSDESG</sequence>
<organism evidence="2 3">
    <name type="scientific">Hyphococcus flavus</name>
    <dbReference type="NCBI Taxonomy" id="1866326"/>
    <lineage>
        <taxon>Bacteria</taxon>
        <taxon>Pseudomonadati</taxon>
        <taxon>Pseudomonadota</taxon>
        <taxon>Alphaproteobacteria</taxon>
        <taxon>Parvularculales</taxon>
        <taxon>Parvularculaceae</taxon>
        <taxon>Hyphococcus</taxon>
    </lineage>
</organism>